<dbReference type="Proteomes" id="UP000241769">
    <property type="component" value="Unassembled WGS sequence"/>
</dbReference>
<dbReference type="InterPro" id="IPR025697">
    <property type="entry name" value="CLU_dom"/>
</dbReference>
<proteinExistence type="predicted"/>
<dbReference type="Pfam" id="PF13236">
    <property type="entry name" value="CLU"/>
    <property type="match status" value="1"/>
</dbReference>
<gene>
    <name evidence="3" type="ORF">PROFUN_02171</name>
</gene>
<feature type="domain" description="Clu" evidence="2">
    <location>
        <begin position="337"/>
        <end position="605"/>
    </location>
</feature>
<organism evidence="3 4">
    <name type="scientific">Planoprotostelium fungivorum</name>
    <dbReference type="NCBI Taxonomy" id="1890364"/>
    <lineage>
        <taxon>Eukaryota</taxon>
        <taxon>Amoebozoa</taxon>
        <taxon>Evosea</taxon>
        <taxon>Variosea</taxon>
        <taxon>Cavosteliida</taxon>
        <taxon>Cavosteliaceae</taxon>
        <taxon>Planoprotostelium</taxon>
    </lineage>
</organism>
<keyword evidence="4" id="KW-1185">Reference proteome</keyword>
<dbReference type="InParanoid" id="A0A2P6NZB8"/>
<dbReference type="AlphaFoldDB" id="A0A2P6NZB8"/>
<feature type="compositionally biased region" description="Polar residues" evidence="1">
    <location>
        <begin position="311"/>
        <end position="320"/>
    </location>
</feature>
<evidence type="ECO:0000313" key="3">
    <source>
        <dbReference type="EMBL" id="PRP89297.1"/>
    </source>
</evidence>
<dbReference type="GO" id="GO:0048312">
    <property type="term" value="P:intracellular distribution of mitochondria"/>
    <property type="evidence" value="ECO:0007669"/>
    <property type="project" value="TreeGrafter"/>
</dbReference>
<feature type="compositionally biased region" description="Low complexity" evidence="1">
    <location>
        <begin position="194"/>
        <end position="211"/>
    </location>
</feature>
<protein>
    <recommendedName>
        <fullName evidence="2">Clu domain-containing protein</fullName>
    </recommendedName>
</protein>
<accession>A0A2P6NZB8</accession>
<evidence type="ECO:0000259" key="2">
    <source>
        <dbReference type="PROSITE" id="PS51823"/>
    </source>
</evidence>
<feature type="region of interest" description="Disordered" evidence="1">
    <location>
        <begin position="16"/>
        <end position="38"/>
    </location>
</feature>
<feature type="region of interest" description="Disordered" evidence="1">
    <location>
        <begin position="194"/>
        <end position="322"/>
    </location>
</feature>
<comment type="caution">
    <text evidence="3">The sequence shown here is derived from an EMBL/GenBank/DDBJ whole genome shotgun (WGS) entry which is preliminary data.</text>
</comment>
<sequence>MRDILQTIRIEKNMSSISPQLKSLPSEQEKESHKAGQRLGQMRLLINRGRRQQLIRRLSRFESCKQIGVPEHHLVSVDPLGHITIISEQLSEEHSSNTSLEATLSIHGVSGEDSEPSGVVVPMFRFKDLIPKNILSHGSMPKQAQRLGAYHVDEDFAATPDDSNFKSITDRIPAAYWLSSSYGNVNRGTGYASVSDLSSSGISGTSSQASPSPTPYLTTSFDSTATPPTAYTYDDQIKDRTVTSPKDLSGDITEDSYIGNFIESSDDEEEEEEDDSYSEAARTQSPPHGNRRRDWASLTSPTPPPVSSMSQYNSPASPTDGSRLIESLIHSAEVKGDKVSASIVRRMSQIDNLVQAKQELRDWNEDYRKVKGNVCFFLGQSNGRMKDLLNHTNWSAGSSLAWEFAETAALYARIIISELFLHPDKRTFPTADVGGVAGGRKFIVKNILFKMAGDTLLCENPKIWMYGGAREEPDHVAAAKAAKNEMQGLEAMSNTYVSGLSFPMMTMIDYKGFRLLAMPVLPIDKTTLKYGSNDAGATIHADDEVLNEKIEEACRRLNLRAHTSGLREDKKVVYGPGDMEGHVGLDGNLYVIDFGRMMPPEAPIYSTSKNKRSIFYNLLPAHLVRSNPEPLCSDAFTKWNSTEDLEERKEIEDQVTRATKRLYEECIPKMAENLDSMVAKFCDMDEQWAVDVLEGRGQIEELGYMLSVISPIELHKHSCNVRHLGRIRSLCKSPLMRKLILSVCAARVAKDDIRELFKLKTFEISAPSHHPYRKVIIKFFNQLHGHSKGSKKYWNTLIRRIQDKFDGCLTPEEQENFDLRNHLDLRMVYLVIIKCTGIVLTPAGLEALSSNEDFRFVEADIMRMDPVIKFQSQVYLWGSLSLLQSTVNMEDKKKIKPRELIRQLTAAEEYLSNAYSLSPTCPLINLSWAYTMIRLNNAKGSYDQCEIKRINEMINTVLGDKSYLERIRAEAYRCYAKGVEPSDPKQAKIALENAAKADEKAQMMEQQKLKVTA</sequence>
<feature type="compositionally biased region" description="Acidic residues" evidence="1">
    <location>
        <begin position="264"/>
        <end position="277"/>
    </location>
</feature>
<feature type="compositionally biased region" description="Polar residues" evidence="1">
    <location>
        <begin position="215"/>
        <end position="229"/>
    </location>
</feature>
<dbReference type="EMBL" id="MDYQ01000004">
    <property type="protein sequence ID" value="PRP89297.1"/>
    <property type="molecule type" value="Genomic_DNA"/>
</dbReference>
<reference evidence="3 4" key="1">
    <citation type="journal article" date="2018" name="Genome Biol. Evol.">
        <title>Multiple Roots of Fruiting Body Formation in Amoebozoa.</title>
        <authorList>
            <person name="Hillmann F."/>
            <person name="Forbes G."/>
            <person name="Novohradska S."/>
            <person name="Ferling I."/>
            <person name="Riege K."/>
            <person name="Groth M."/>
            <person name="Westermann M."/>
            <person name="Marz M."/>
            <person name="Spaller T."/>
            <person name="Winckler T."/>
            <person name="Schaap P."/>
            <person name="Glockner G."/>
        </authorList>
    </citation>
    <scope>NUCLEOTIDE SEQUENCE [LARGE SCALE GENOMIC DNA]</scope>
    <source>
        <strain evidence="3 4">Jena</strain>
    </source>
</reference>
<feature type="compositionally biased region" description="Polar residues" evidence="1">
    <location>
        <begin position="16"/>
        <end position="26"/>
    </location>
</feature>
<dbReference type="GO" id="GO:0005737">
    <property type="term" value="C:cytoplasm"/>
    <property type="evidence" value="ECO:0007669"/>
    <property type="project" value="TreeGrafter"/>
</dbReference>
<dbReference type="InterPro" id="IPR027523">
    <property type="entry name" value="CLU_prot"/>
</dbReference>
<dbReference type="OrthoDB" id="18317at2759"/>
<dbReference type="GO" id="GO:0003729">
    <property type="term" value="F:mRNA binding"/>
    <property type="evidence" value="ECO:0007669"/>
    <property type="project" value="TreeGrafter"/>
</dbReference>
<dbReference type="PANTHER" id="PTHR12601">
    <property type="entry name" value="EUKARYOTIC TRANSLATION INITIATION FACTOR 3 SUBUNIT EIF-3"/>
    <property type="match status" value="1"/>
</dbReference>
<name>A0A2P6NZB8_9EUKA</name>
<dbReference type="PROSITE" id="PS51823">
    <property type="entry name" value="CLU"/>
    <property type="match status" value="1"/>
</dbReference>
<evidence type="ECO:0000313" key="4">
    <source>
        <dbReference type="Proteomes" id="UP000241769"/>
    </source>
</evidence>
<evidence type="ECO:0000256" key="1">
    <source>
        <dbReference type="SAM" id="MobiDB-lite"/>
    </source>
</evidence>
<dbReference type="PANTHER" id="PTHR12601:SF6">
    <property type="entry name" value="CLUSTERED MITOCHONDRIA PROTEIN HOMOLOG"/>
    <property type="match status" value="1"/>
</dbReference>